<evidence type="ECO:0000256" key="4">
    <source>
        <dbReference type="ARBA" id="ARBA00023002"/>
    </source>
</evidence>
<dbReference type="PANTHER" id="PTHR11748">
    <property type="entry name" value="D-LACTATE DEHYDROGENASE"/>
    <property type="match status" value="1"/>
</dbReference>
<gene>
    <name evidence="6" type="ORF">SAMN05444515_101172</name>
</gene>
<evidence type="ECO:0000259" key="5">
    <source>
        <dbReference type="PROSITE" id="PS51387"/>
    </source>
</evidence>
<reference evidence="7" key="1">
    <citation type="submission" date="2016-10" db="EMBL/GenBank/DDBJ databases">
        <authorList>
            <person name="Varghese N."/>
            <person name="Submissions S."/>
        </authorList>
    </citation>
    <scope>NUCLEOTIDE SEQUENCE [LARGE SCALE GENOMIC DNA]</scope>
    <source>
        <strain evidence="7">DSM 241</strain>
    </source>
</reference>
<dbReference type="InterPro" id="IPR006094">
    <property type="entry name" value="Oxid_FAD_bind_N"/>
</dbReference>
<evidence type="ECO:0000256" key="1">
    <source>
        <dbReference type="ARBA" id="ARBA00001974"/>
    </source>
</evidence>
<dbReference type="Pfam" id="PF02913">
    <property type="entry name" value="FAD-oxidase_C"/>
    <property type="match status" value="1"/>
</dbReference>
<dbReference type="OrthoDB" id="9811557at2"/>
<dbReference type="InterPro" id="IPR016169">
    <property type="entry name" value="FAD-bd_PCMH_sub2"/>
</dbReference>
<dbReference type="SUPFAM" id="SSF55103">
    <property type="entry name" value="FAD-linked oxidases, C-terminal domain"/>
    <property type="match status" value="1"/>
</dbReference>
<sequence>MTDQDLTQTLSEIIADAAQQGRPLEIQGGMTKSFYGRSASGDPLDLTPHRGIIDYEPTELVITARAGTPLSEIQQLLQANGQMLPFEPPAFGPEATLGGTVASGLSGPRRPYAGAVRDAVLGVRMINGLGEVLHFGGQVMKNVAGYDVSRVMAGSLGTLGVLLEISVKVLPRPAHSVTVTQPASAARALDSLLTWGGRPLPLSAACHVDDTLHVRLCGARQGVEEAARVIGGDVMEGAEAFWEGIREHTHPFFQGSGAPLWRLSLPPGVPADLVPEDCLLDWGGALRWFRSEGPADAIRQATQGQGGHATVFRGHGGGVEPFHPLAPPLLQLHRQLKGAFDPRGILNPGRLYPEV</sequence>
<comment type="cofactor">
    <cofactor evidence="1">
        <name>FAD</name>
        <dbReference type="ChEBI" id="CHEBI:57692"/>
    </cofactor>
</comment>
<keyword evidence="2" id="KW-0285">Flavoprotein</keyword>
<dbReference type="Pfam" id="PF01565">
    <property type="entry name" value="FAD_binding_4"/>
    <property type="match status" value="1"/>
</dbReference>
<proteinExistence type="predicted"/>
<dbReference type="InterPro" id="IPR016171">
    <property type="entry name" value="Vanillyl_alc_oxidase_C-sub2"/>
</dbReference>
<protein>
    <submittedName>
        <fullName evidence="6">Glycolate oxidase FAD binding subunit</fullName>
    </submittedName>
</protein>
<dbReference type="Gene3D" id="1.10.45.10">
    <property type="entry name" value="Vanillyl-alcohol Oxidase, Chain A, domain 4"/>
    <property type="match status" value="1"/>
</dbReference>
<dbReference type="Gene3D" id="3.30.465.10">
    <property type="match status" value="1"/>
</dbReference>
<keyword evidence="3" id="KW-0274">FAD</keyword>
<keyword evidence="7" id="KW-1185">Reference proteome</keyword>
<dbReference type="SUPFAM" id="SSF56176">
    <property type="entry name" value="FAD-binding/transporter-associated domain-like"/>
    <property type="match status" value="1"/>
</dbReference>
<evidence type="ECO:0000313" key="7">
    <source>
        <dbReference type="Proteomes" id="UP000199256"/>
    </source>
</evidence>
<dbReference type="GO" id="GO:0016491">
    <property type="term" value="F:oxidoreductase activity"/>
    <property type="evidence" value="ECO:0007669"/>
    <property type="project" value="UniProtKB-KW"/>
</dbReference>
<dbReference type="InterPro" id="IPR036318">
    <property type="entry name" value="FAD-bd_PCMH-like_sf"/>
</dbReference>
<name>A0A1H7FIB5_9GAMM</name>
<evidence type="ECO:0000256" key="2">
    <source>
        <dbReference type="ARBA" id="ARBA00022630"/>
    </source>
</evidence>
<dbReference type="InterPro" id="IPR016166">
    <property type="entry name" value="FAD-bd_PCMH"/>
</dbReference>
<organism evidence="6 7">
    <name type="scientific">Ectothiorhodospira marina</name>
    <dbReference type="NCBI Taxonomy" id="1396821"/>
    <lineage>
        <taxon>Bacteria</taxon>
        <taxon>Pseudomonadati</taxon>
        <taxon>Pseudomonadota</taxon>
        <taxon>Gammaproteobacteria</taxon>
        <taxon>Chromatiales</taxon>
        <taxon>Ectothiorhodospiraceae</taxon>
        <taxon>Ectothiorhodospira</taxon>
    </lineage>
</organism>
<dbReference type="AlphaFoldDB" id="A0A1H7FIB5"/>
<keyword evidence="4" id="KW-0560">Oxidoreductase</keyword>
<dbReference type="EMBL" id="FOAA01000001">
    <property type="protein sequence ID" value="SEK23035.1"/>
    <property type="molecule type" value="Genomic_DNA"/>
</dbReference>
<dbReference type="PROSITE" id="PS51387">
    <property type="entry name" value="FAD_PCMH"/>
    <property type="match status" value="1"/>
</dbReference>
<dbReference type="Proteomes" id="UP000199256">
    <property type="component" value="Unassembled WGS sequence"/>
</dbReference>
<evidence type="ECO:0000256" key="3">
    <source>
        <dbReference type="ARBA" id="ARBA00022827"/>
    </source>
</evidence>
<dbReference type="GO" id="GO:0071949">
    <property type="term" value="F:FAD binding"/>
    <property type="evidence" value="ECO:0007669"/>
    <property type="project" value="InterPro"/>
</dbReference>
<dbReference type="NCBIfam" id="NF008439">
    <property type="entry name" value="PRK11282.1"/>
    <property type="match status" value="1"/>
</dbReference>
<dbReference type="InterPro" id="IPR016164">
    <property type="entry name" value="FAD-linked_Oxase-like_C"/>
</dbReference>
<feature type="domain" description="FAD-binding PCMH-type" evidence="5">
    <location>
        <begin position="1"/>
        <end position="172"/>
    </location>
</feature>
<dbReference type="STRING" id="1396821.SAMN05444515_101172"/>
<dbReference type="InterPro" id="IPR004113">
    <property type="entry name" value="FAD-bd_oxidored_4_C"/>
</dbReference>
<accession>A0A1H7FIB5</accession>
<evidence type="ECO:0000313" key="6">
    <source>
        <dbReference type="EMBL" id="SEK23035.1"/>
    </source>
</evidence>
<dbReference type="PANTHER" id="PTHR11748:SF103">
    <property type="entry name" value="GLYCOLATE OXIDASE SUBUNIT GLCE"/>
    <property type="match status" value="1"/>
</dbReference>
<dbReference type="RefSeq" id="WP_090249683.1">
    <property type="nucleotide sequence ID" value="NZ_FOAA01000001.1"/>
</dbReference>